<evidence type="ECO:0000256" key="1">
    <source>
        <dbReference type="SAM" id="MobiDB-lite"/>
    </source>
</evidence>
<organism evidence="2 3">
    <name type="scientific">Marssonina brunnea f. sp. multigermtubi (strain MB_m1)</name>
    <name type="common">Marssonina leaf spot fungus</name>
    <dbReference type="NCBI Taxonomy" id="1072389"/>
    <lineage>
        <taxon>Eukaryota</taxon>
        <taxon>Fungi</taxon>
        <taxon>Dikarya</taxon>
        <taxon>Ascomycota</taxon>
        <taxon>Pezizomycotina</taxon>
        <taxon>Leotiomycetes</taxon>
        <taxon>Helotiales</taxon>
        <taxon>Drepanopezizaceae</taxon>
        <taxon>Drepanopeziza</taxon>
    </lineage>
</organism>
<protein>
    <submittedName>
        <fullName evidence="2">Uncharacterized protein</fullName>
    </submittedName>
</protein>
<evidence type="ECO:0000313" key="2">
    <source>
        <dbReference type="EMBL" id="EKD12455.1"/>
    </source>
</evidence>
<dbReference type="InParanoid" id="K1W670"/>
<dbReference type="AlphaFoldDB" id="K1W670"/>
<keyword evidence="3" id="KW-1185">Reference proteome</keyword>
<dbReference type="OrthoDB" id="10626420at2759"/>
<dbReference type="HOGENOM" id="CLU_360949_0_0_1"/>
<feature type="compositionally biased region" description="Low complexity" evidence="1">
    <location>
        <begin position="427"/>
        <end position="441"/>
    </location>
</feature>
<reference evidence="2 3" key="1">
    <citation type="journal article" date="2012" name="BMC Genomics">
        <title>Sequencing the genome of Marssonina brunnea reveals fungus-poplar co-evolution.</title>
        <authorList>
            <person name="Zhu S."/>
            <person name="Cao Y.-Z."/>
            <person name="Jiang C."/>
            <person name="Tan B.-Y."/>
            <person name="Wang Z."/>
            <person name="Feng S."/>
            <person name="Zhang L."/>
            <person name="Su X.-H."/>
            <person name="Brejova B."/>
            <person name="Vinar T."/>
            <person name="Xu M."/>
            <person name="Wang M.-X."/>
            <person name="Zhang S.-G."/>
            <person name="Huang M.-R."/>
            <person name="Wu R."/>
            <person name="Zhou Y."/>
        </authorList>
    </citation>
    <scope>NUCLEOTIDE SEQUENCE [LARGE SCALE GENOMIC DNA]</scope>
    <source>
        <strain evidence="2 3">MB_m1</strain>
    </source>
</reference>
<sequence length="775" mass="86118">MYSVLREESQMVVGQHGLVNRCAWMLSYCWSFGLPLSPNLASGHRSSNCKLYRSIMNASPFETRHHCHLNRVFRAYPIVPMLPGKTFSTAQTTFSTNFVIPLKLCNRARDDIVNMKLIDRRRGDTDIALAHHQSRGAGVEERWNLEKSRFRLRAVGNYQAIIYVGSAGRGVVFKGTLYALALVFSGRPSLSGSLLEPGLDLEIVNKFDLYGEFSACHLREREDGPGDCGNFEFDRNEVVESAYGTLSGMLSLKDLERGITSSADLSANTPGTGWIISIVFRDSLVGDSLDVRSALCRLDDGFRACCVGAFLEYISVRILHFNWCRKKEKESKSPFQAPQFLHSREYGLDVTPRLGYPAHLPRSHGSQDLAKPIVTLLRHEQRSTSKYAYINYITHQSSITQFSTCDTTNHRRQTSNMFFKTLRRTSKSSASTTTTTTTTNTDPNNKHSMDITRIALGSSSLCNGTIASSQPSYFNTPAIFISAPVLTPPSTVGEYGGTNMEQKRAKGGVNGTEGEEGKDYQEFLEKARREDEEAEKAKTRKVKKARETNMSPWAKRISGEEDTTRHVVVLRGMLGCELLDPGTTQSMQLPVLRSSGCIQDEGVHHRISDTGQHISVHIFQTASIFKAAAVGPEPHTPTDNRLTQDAFEMAMGGSCQRQCHVTQSPLGHIRRSLQSAREARAGGGIARMDRPLVSTRSMESQIISILILILILILRSSCTCNISTRTQSFLQCPTSQRNILDGDRRRAPLHRLSTTEALPLSASLNLMRVGELECT</sequence>
<gene>
    <name evidence="2" type="ORF">MBM_09321</name>
</gene>
<feature type="compositionally biased region" description="Basic and acidic residues" evidence="1">
    <location>
        <begin position="527"/>
        <end position="537"/>
    </location>
</feature>
<dbReference type="Proteomes" id="UP000006753">
    <property type="component" value="Unassembled WGS sequence"/>
</dbReference>
<dbReference type="KEGG" id="mbe:MBM_09321"/>
<evidence type="ECO:0000313" key="3">
    <source>
        <dbReference type="Proteomes" id="UP000006753"/>
    </source>
</evidence>
<feature type="region of interest" description="Disordered" evidence="1">
    <location>
        <begin position="423"/>
        <end position="448"/>
    </location>
</feature>
<accession>K1W670</accession>
<feature type="region of interest" description="Disordered" evidence="1">
    <location>
        <begin position="498"/>
        <end position="517"/>
    </location>
</feature>
<proteinExistence type="predicted"/>
<name>K1W670_MARBU</name>
<feature type="region of interest" description="Disordered" evidence="1">
    <location>
        <begin position="527"/>
        <end position="547"/>
    </location>
</feature>
<dbReference type="EMBL" id="JH921457">
    <property type="protein sequence ID" value="EKD12455.1"/>
    <property type="molecule type" value="Genomic_DNA"/>
</dbReference>